<keyword evidence="4" id="KW-0472">Membrane</keyword>
<dbReference type="NCBIfam" id="TIGR00367">
    <property type="entry name" value="calcium/sodium antiporter"/>
    <property type="match status" value="1"/>
</dbReference>
<dbReference type="EMBL" id="AP024412">
    <property type="protein sequence ID" value="BCR35997.1"/>
    <property type="molecule type" value="Genomic_DNA"/>
</dbReference>
<dbReference type="GO" id="GO:0005262">
    <property type="term" value="F:calcium channel activity"/>
    <property type="evidence" value="ECO:0007669"/>
    <property type="project" value="TreeGrafter"/>
</dbReference>
<dbReference type="KEGG" id="manr:MPAN_008900"/>
<feature type="domain" description="Sodium/calcium exchanger membrane region" evidence="5">
    <location>
        <begin position="174"/>
        <end position="322"/>
    </location>
</feature>
<dbReference type="Pfam" id="PF01699">
    <property type="entry name" value="Na_Ca_ex"/>
    <property type="match status" value="2"/>
</dbReference>
<evidence type="ECO:0000256" key="1">
    <source>
        <dbReference type="ARBA" id="ARBA00004141"/>
    </source>
</evidence>
<evidence type="ECO:0000256" key="3">
    <source>
        <dbReference type="ARBA" id="ARBA00022989"/>
    </source>
</evidence>
<accession>A0A7U9XW92</accession>
<dbReference type="GO" id="GO:0006874">
    <property type="term" value="P:intracellular calcium ion homeostasis"/>
    <property type="evidence" value="ECO:0007669"/>
    <property type="project" value="TreeGrafter"/>
</dbReference>
<keyword evidence="3" id="KW-1133">Transmembrane helix</keyword>
<evidence type="ECO:0000256" key="4">
    <source>
        <dbReference type="ARBA" id="ARBA00023136"/>
    </source>
</evidence>
<dbReference type="Gene3D" id="1.20.1420.30">
    <property type="entry name" value="NCX, central ion-binding region"/>
    <property type="match status" value="1"/>
</dbReference>
<proteinExistence type="predicted"/>
<evidence type="ECO:0000256" key="2">
    <source>
        <dbReference type="ARBA" id="ARBA00022692"/>
    </source>
</evidence>
<protein>
    <submittedName>
        <fullName evidence="6">Sodium:calcium antiporter</fullName>
    </submittedName>
</protein>
<dbReference type="PANTHER" id="PTHR10846:SF8">
    <property type="entry name" value="INNER MEMBRANE PROTEIN YRBG"/>
    <property type="match status" value="1"/>
</dbReference>
<dbReference type="InterPro" id="IPR004837">
    <property type="entry name" value="NaCa_Exmemb"/>
</dbReference>
<evidence type="ECO:0000313" key="7">
    <source>
        <dbReference type="Proteomes" id="UP000620133"/>
    </source>
</evidence>
<evidence type="ECO:0000313" key="6">
    <source>
        <dbReference type="EMBL" id="BCR35997.1"/>
    </source>
</evidence>
<keyword evidence="7" id="KW-1185">Reference proteome</keyword>
<dbReference type="RefSeq" id="WP_176239840.1">
    <property type="nucleotide sequence ID" value="NZ_AP024412.1"/>
</dbReference>
<dbReference type="InterPro" id="IPR044880">
    <property type="entry name" value="NCX_ion-bd_dom_sf"/>
</dbReference>
<reference evidence="6" key="1">
    <citation type="submission" date="2021-01" db="EMBL/GenBank/DDBJ databases">
        <title>Draft genome sequence of Acholeplasmataceae bacterium strain Mahy22.</title>
        <authorList>
            <person name="Watanabe M."/>
            <person name="Kojima H."/>
            <person name="Fukui M."/>
        </authorList>
    </citation>
    <scope>NUCLEOTIDE SEQUENCE</scope>
    <source>
        <strain evidence="6">Mahy22</strain>
    </source>
</reference>
<dbReference type="PANTHER" id="PTHR10846">
    <property type="entry name" value="SODIUM/POTASSIUM/CALCIUM EXCHANGER"/>
    <property type="match status" value="1"/>
</dbReference>
<comment type="subcellular location">
    <subcellularLocation>
        <location evidence="1">Membrane</location>
        <topology evidence="1">Multi-pass membrane protein</topology>
    </subcellularLocation>
</comment>
<dbReference type="AlphaFoldDB" id="A0A7U9XW92"/>
<organism evidence="6 7">
    <name type="scientific">Mariniplasma anaerobium</name>
    <dbReference type="NCBI Taxonomy" id="2735436"/>
    <lineage>
        <taxon>Bacteria</taxon>
        <taxon>Bacillati</taxon>
        <taxon>Mycoplasmatota</taxon>
        <taxon>Mollicutes</taxon>
        <taxon>Acholeplasmatales</taxon>
        <taxon>Acholeplasmataceae</taxon>
        <taxon>Mariniplasma</taxon>
    </lineage>
</organism>
<sequence length="329" mass="34984">MIFVNILYLVVGFVFLIKGADFFIVSSSSIARKFRISPLIIGLTLVAFGTSLPELAVSLTASISARSQGLTADIAMGNIIGSNIANLTLILGTSALIMPVVVKKSMRKKEFPFLIGITILLATLGYLFQADAAIVWWEALILLLAFAFYMYLMITSEKDISEEDLPFVDTKKAMTLLIIGIIGVALGGFLVTEGAEYIAIETLTKSFDMSISKATTLVGLSIVALGTSLPELVTSAIAAKKGEADIALGNVIGSNVFNILLIVGLSGVVVPLGLNQDVLVDMIILIGITSLTVALGLLKNKLSKIDGLILLTLYASYITFIILRALGIF</sequence>
<feature type="domain" description="Sodium/calcium exchanger membrane region" evidence="5">
    <location>
        <begin position="6"/>
        <end position="154"/>
    </location>
</feature>
<dbReference type="GO" id="GO:0005886">
    <property type="term" value="C:plasma membrane"/>
    <property type="evidence" value="ECO:0007669"/>
    <property type="project" value="TreeGrafter"/>
</dbReference>
<dbReference type="GO" id="GO:0008273">
    <property type="term" value="F:calcium, potassium:sodium antiporter activity"/>
    <property type="evidence" value="ECO:0007669"/>
    <property type="project" value="TreeGrafter"/>
</dbReference>
<name>A0A7U9XW92_9MOLU</name>
<keyword evidence="2" id="KW-0812">Transmembrane</keyword>
<dbReference type="Proteomes" id="UP000620133">
    <property type="component" value="Chromosome"/>
</dbReference>
<gene>
    <name evidence="6" type="ORF">MPAN_008900</name>
</gene>
<dbReference type="InterPro" id="IPR004481">
    <property type="entry name" value="K/Na/Ca-exchanger"/>
</dbReference>
<evidence type="ECO:0000259" key="5">
    <source>
        <dbReference type="Pfam" id="PF01699"/>
    </source>
</evidence>